<name>A0ABP8DIY6_9ACTN</name>
<feature type="compositionally biased region" description="Pro residues" evidence="1">
    <location>
        <begin position="14"/>
        <end position="39"/>
    </location>
</feature>
<feature type="compositionally biased region" description="Low complexity" evidence="1">
    <location>
        <begin position="1"/>
        <end position="13"/>
    </location>
</feature>
<feature type="region of interest" description="Disordered" evidence="1">
    <location>
        <begin position="1"/>
        <end position="51"/>
    </location>
</feature>
<evidence type="ECO:0000313" key="3">
    <source>
        <dbReference type="Proteomes" id="UP001500620"/>
    </source>
</evidence>
<reference evidence="3" key="1">
    <citation type="journal article" date="2019" name="Int. J. Syst. Evol. Microbiol.">
        <title>The Global Catalogue of Microorganisms (GCM) 10K type strain sequencing project: providing services to taxonomists for standard genome sequencing and annotation.</title>
        <authorList>
            <consortium name="The Broad Institute Genomics Platform"/>
            <consortium name="The Broad Institute Genome Sequencing Center for Infectious Disease"/>
            <person name="Wu L."/>
            <person name="Ma J."/>
        </authorList>
    </citation>
    <scope>NUCLEOTIDE SEQUENCE [LARGE SCALE GENOMIC DNA]</scope>
    <source>
        <strain evidence="3">JCM 17441</strain>
    </source>
</reference>
<keyword evidence="3" id="KW-1185">Reference proteome</keyword>
<accession>A0ABP8DIY6</accession>
<gene>
    <name evidence="2" type="ORF">GCM10022255_073030</name>
</gene>
<dbReference type="Proteomes" id="UP001500620">
    <property type="component" value="Unassembled WGS sequence"/>
</dbReference>
<evidence type="ECO:0000256" key="1">
    <source>
        <dbReference type="SAM" id="MobiDB-lite"/>
    </source>
</evidence>
<evidence type="ECO:0000313" key="2">
    <source>
        <dbReference type="EMBL" id="GAA4257182.1"/>
    </source>
</evidence>
<protein>
    <submittedName>
        <fullName evidence="2">Uncharacterized protein</fullName>
    </submittedName>
</protein>
<proteinExistence type="predicted"/>
<organism evidence="2 3">
    <name type="scientific">Dactylosporangium darangshiense</name>
    <dbReference type="NCBI Taxonomy" id="579108"/>
    <lineage>
        <taxon>Bacteria</taxon>
        <taxon>Bacillati</taxon>
        <taxon>Actinomycetota</taxon>
        <taxon>Actinomycetes</taxon>
        <taxon>Micromonosporales</taxon>
        <taxon>Micromonosporaceae</taxon>
        <taxon>Dactylosporangium</taxon>
    </lineage>
</organism>
<dbReference type="EMBL" id="BAABAT010000026">
    <property type="protein sequence ID" value="GAA4257182.1"/>
    <property type="molecule type" value="Genomic_DNA"/>
</dbReference>
<sequence length="121" mass="11955">MAETTPAPAQTPAVPAPPDVPAAPGVPAPPDAPAPPVVAAPPTTDIVAGPGGVMTDEVGVVTGDLTLRSEIGADGSFVVKVQYKEAEEWYTVTGATGSLKDPADLAAVHAVVAGILNRPEG</sequence>
<comment type="caution">
    <text evidence="2">The sequence shown here is derived from an EMBL/GenBank/DDBJ whole genome shotgun (WGS) entry which is preliminary data.</text>
</comment>